<dbReference type="InterPro" id="IPR036873">
    <property type="entry name" value="Rhodanese-like_dom_sf"/>
</dbReference>
<dbReference type="SUPFAM" id="SSF52821">
    <property type="entry name" value="Rhodanese/Cell cycle control phosphatase"/>
    <property type="match status" value="2"/>
</dbReference>
<feature type="domain" description="Rhodanese" evidence="3">
    <location>
        <begin position="15"/>
        <end position="134"/>
    </location>
</feature>
<dbReference type="PROSITE" id="PS50206">
    <property type="entry name" value="RHODANESE_3"/>
    <property type="match status" value="2"/>
</dbReference>
<dbReference type="EMBL" id="JAGYPM010000003">
    <property type="protein sequence ID" value="MBS4190966.1"/>
    <property type="molecule type" value="Genomic_DNA"/>
</dbReference>
<protein>
    <submittedName>
        <fullName evidence="4">Sulfurtransferase</fullName>
    </submittedName>
</protein>
<evidence type="ECO:0000259" key="3">
    <source>
        <dbReference type="PROSITE" id="PS50206"/>
    </source>
</evidence>
<dbReference type="PANTHER" id="PTHR11364:SF27">
    <property type="entry name" value="SULFURTRANSFERASE"/>
    <property type="match status" value="1"/>
</dbReference>
<organism evidence="4 5">
    <name type="scientific">Cytobacillus citreus</name>
    <dbReference type="NCBI Taxonomy" id="2833586"/>
    <lineage>
        <taxon>Bacteria</taxon>
        <taxon>Bacillati</taxon>
        <taxon>Bacillota</taxon>
        <taxon>Bacilli</taxon>
        <taxon>Bacillales</taxon>
        <taxon>Bacillaceae</taxon>
        <taxon>Cytobacillus</taxon>
    </lineage>
</organism>
<dbReference type="InterPro" id="IPR001763">
    <property type="entry name" value="Rhodanese-like_dom"/>
</dbReference>
<evidence type="ECO:0000256" key="2">
    <source>
        <dbReference type="ARBA" id="ARBA00022737"/>
    </source>
</evidence>
<dbReference type="PANTHER" id="PTHR11364">
    <property type="entry name" value="THIOSULFATE SULFERTANSFERASE"/>
    <property type="match status" value="1"/>
</dbReference>
<dbReference type="PROSITE" id="PS00380">
    <property type="entry name" value="RHODANESE_1"/>
    <property type="match status" value="1"/>
</dbReference>
<evidence type="ECO:0000256" key="1">
    <source>
        <dbReference type="ARBA" id="ARBA00022679"/>
    </source>
</evidence>
<keyword evidence="2" id="KW-0677">Repeat</keyword>
<name>A0ABS5NT02_9BACI</name>
<dbReference type="InterPro" id="IPR045078">
    <property type="entry name" value="TST/MPST-like"/>
</dbReference>
<feature type="domain" description="Rhodanese" evidence="3">
    <location>
        <begin position="166"/>
        <end position="275"/>
    </location>
</feature>
<sequence>MNLIVEKEWLKERLEDENVRIVDCRYNLSFSGEGFELYLKDHIPGAIYFHLGKDLSGPVSLHGGRHPLPDVQKFKETIQNAGISNDTIVIAYDGGEGSYSGRLWWLLNYIGHEKVYVLNGGYKAWKDAGLPLNNEVPEYLKTEFDIKHNEEIFASSNDVKKIVEAKCQETVIIDSRENKRYLGLEEPIDKKAGHIPGAINKVWMEGFENGSFKSGEDQAKRFSDIDKDKQIIVYCGSGVTATPNFMALMSAGYKNVKLYAGSFSDWISYEENKVETGE</sequence>
<dbReference type="Pfam" id="PF00581">
    <property type="entry name" value="Rhodanese"/>
    <property type="match status" value="2"/>
</dbReference>
<dbReference type="CDD" id="cd01449">
    <property type="entry name" value="TST_Repeat_2"/>
    <property type="match status" value="1"/>
</dbReference>
<keyword evidence="5" id="KW-1185">Reference proteome</keyword>
<dbReference type="InterPro" id="IPR001307">
    <property type="entry name" value="Thiosulphate_STrfase_CS"/>
</dbReference>
<dbReference type="RefSeq" id="WP_213102439.1">
    <property type="nucleotide sequence ID" value="NZ_JAGYPM010000003.1"/>
</dbReference>
<gene>
    <name evidence="4" type="ORF">KHA94_12310</name>
</gene>
<dbReference type="Gene3D" id="3.40.250.10">
    <property type="entry name" value="Rhodanese-like domain"/>
    <property type="match status" value="2"/>
</dbReference>
<accession>A0ABS5NT02</accession>
<keyword evidence="1" id="KW-0808">Transferase</keyword>
<reference evidence="4 5" key="1">
    <citation type="submission" date="2021-05" db="EMBL/GenBank/DDBJ databases">
        <title>Novel Bacillus species.</title>
        <authorList>
            <person name="Liu G."/>
        </authorList>
    </citation>
    <scope>NUCLEOTIDE SEQUENCE [LARGE SCALE GENOMIC DNA]</scope>
    <source>
        <strain evidence="4 5">FJAT-49705</strain>
    </source>
</reference>
<evidence type="ECO:0000313" key="4">
    <source>
        <dbReference type="EMBL" id="MBS4190966.1"/>
    </source>
</evidence>
<proteinExistence type="predicted"/>
<dbReference type="SMART" id="SM00450">
    <property type="entry name" value="RHOD"/>
    <property type="match status" value="2"/>
</dbReference>
<dbReference type="Proteomes" id="UP000681027">
    <property type="component" value="Unassembled WGS sequence"/>
</dbReference>
<evidence type="ECO:0000313" key="5">
    <source>
        <dbReference type="Proteomes" id="UP000681027"/>
    </source>
</evidence>
<comment type="caution">
    <text evidence="4">The sequence shown here is derived from an EMBL/GenBank/DDBJ whole genome shotgun (WGS) entry which is preliminary data.</text>
</comment>
<dbReference type="CDD" id="cd01448">
    <property type="entry name" value="TST_Repeat_1"/>
    <property type="match status" value="1"/>
</dbReference>